<proteinExistence type="predicted"/>
<feature type="transmembrane region" description="Helical" evidence="1">
    <location>
        <begin position="314"/>
        <end position="333"/>
    </location>
</feature>
<name>A0A6P8JHY5_DROMA</name>
<keyword evidence="1" id="KW-0472">Membrane</keyword>
<accession>A0A6P8JHY5</accession>
<evidence type="ECO:0000313" key="3">
    <source>
        <dbReference type="RefSeq" id="XP_033155887.1"/>
    </source>
</evidence>
<organism evidence="2 3">
    <name type="scientific">Drosophila mauritiana</name>
    <name type="common">Fruit fly</name>
    <dbReference type="NCBI Taxonomy" id="7226"/>
    <lineage>
        <taxon>Eukaryota</taxon>
        <taxon>Metazoa</taxon>
        <taxon>Ecdysozoa</taxon>
        <taxon>Arthropoda</taxon>
        <taxon>Hexapoda</taxon>
        <taxon>Insecta</taxon>
        <taxon>Pterygota</taxon>
        <taxon>Neoptera</taxon>
        <taxon>Endopterygota</taxon>
        <taxon>Diptera</taxon>
        <taxon>Brachycera</taxon>
        <taxon>Muscomorpha</taxon>
        <taxon>Ephydroidea</taxon>
        <taxon>Drosophilidae</taxon>
        <taxon>Drosophila</taxon>
        <taxon>Sophophora</taxon>
    </lineage>
</organism>
<evidence type="ECO:0000313" key="2">
    <source>
        <dbReference type="Proteomes" id="UP000515162"/>
    </source>
</evidence>
<sequence length="372" mass="42560">MQRLHAISKSPKDFDKCLVELYKPKKFVAESLTSIYSSRTSVDLNGFIRIDSARVIGDRHLIASPKLPSIQERSSQSQNKNLYDLSLQLTDQEEAGISDCECADGSGRIQCEKSKPVKAIPIGQGNEGSFDLKEQLKVRDRTKVKDAGHHRKRTPSFSTIQCTKKRIKRKKRENDENVAGPLNLKTFTKLTRRLPESYQYLCAEPVILPSKTPDAPATTNRPPIQVQEAKVKPRLVESESDVESFRYSDNPKKTLKILFERAARNTGTHNRDVLIKEVQKDPVETFENTNLGRVLEDRASQQVQLALHVIDDHYFYSLLIFVATLAYLVYILCYDITSNLNEEGRYQAKMKTSRLPMKAYYYLMRLLRAPIF</sequence>
<dbReference type="Proteomes" id="UP000515162">
    <property type="component" value="Chromosome 2R"/>
</dbReference>
<dbReference type="RefSeq" id="XP_033155887.1">
    <property type="nucleotide sequence ID" value="XM_033299996.1"/>
</dbReference>
<reference evidence="3" key="1">
    <citation type="submission" date="2025-08" db="UniProtKB">
        <authorList>
            <consortium name="RefSeq"/>
        </authorList>
    </citation>
    <scope>IDENTIFICATION</scope>
    <source>
        <strain evidence="3">Mau12</strain>
        <tissue evidence="3">Whole Body</tissue>
    </source>
</reference>
<dbReference type="AlphaFoldDB" id="A0A6P8JHY5"/>
<gene>
    <name evidence="3" type="primary">LOC117138130</name>
</gene>
<keyword evidence="2" id="KW-1185">Reference proteome</keyword>
<protein>
    <submittedName>
        <fullName evidence="3">Uncharacterized protein LOC117138130 isoform X1</fullName>
    </submittedName>
</protein>
<dbReference type="GeneID" id="117138130"/>
<evidence type="ECO:0000256" key="1">
    <source>
        <dbReference type="SAM" id="Phobius"/>
    </source>
</evidence>
<keyword evidence="1" id="KW-0812">Transmembrane</keyword>
<keyword evidence="1" id="KW-1133">Transmembrane helix</keyword>